<dbReference type="EMBL" id="CM017696">
    <property type="protein sequence ID" value="TYH01653.1"/>
    <property type="molecule type" value="Genomic_DNA"/>
</dbReference>
<organism evidence="1 2">
    <name type="scientific">Gossypium darwinii</name>
    <name type="common">Darwin's cotton</name>
    <name type="synonym">Gossypium barbadense var. darwinii</name>
    <dbReference type="NCBI Taxonomy" id="34276"/>
    <lineage>
        <taxon>Eukaryota</taxon>
        <taxon>Viridiplantae</taxon>
        <taxon>Streptophyta</taxon>
        <taxon>Embryophyta</taxon>
        <taxon>Tracheophyta</taxon>
        <taxon>Spermatophyta</taxon>
        <taxon>Magnoliopsida</taxon>
        <taxon>eudicotyledons</taxon>
        <taxon>Gunneridae</taxon>
        <taxon>Pentapetalae</taxon>
        <taxon>rosids</taxon>
        <taxon>malvids</taxon>
        <taxon>Malvales</taxon>
        <taxon>Malvaceae</taxon>
        <taxon>Malvoideae</taxon>
        <taxon>Gossypium</taxon>
    </lineage>
</organism>
<name>A0A5D2F8S2_GOSDA</name>
<protein>
    <submittedName>
        <fullName evidence="1">Uncharacterized protein</fullName>
    </submittedName>
</protein>
<dbReference type="AlphaFoldDB" id="A0A5D2F8S2"/>
<dbReference type="Proteomes" id="UP000323506">
    <property type="component" value="Chromosome A09"/>
</dbReference>
<evidence type="ECO:0000313" key="2">
    <source>
        <dbReference type="Proteomes" id="UP000323506"/>
    </source>
</evidence>
<proteinExistence type="predicted"/>
<keyword evidence="2" id="KW-1185">Reference proteome</keyword>
<gene>
    <name evidence="1" type="ORF">ES288_A09G076700v1</name>
</gene>
<accession>A0A5D2F8S2</accession>
<evidence type="ECO:0000313" key="1">
    <source>
        <dbReference type="EMBL" id="TYH01653.1"/>
    </source>
</evidence>
<reference evidence="1 2" key="1">
    <citation type="submission" date="2019-06" db="EMBL/GenBank/DDBJ databases">
        <title>WGS assembly of Gossypium darwinii.</title>
        <authorList>
            <person name="Chen Z.J."/>
            <person name="Sreedasyam A."/>
            <person name="Ando A."/>
            <person name="Song Q."/>
            <person name="De L."/>
            <person name="Hulse-Kemp A."/>
            <person name="Ding M."/>
            <person name="Ye W."/>
            <person name="Kirkbride R."/>
            <person name="Jenkins J."/>
            <person name="Plott C."/>
            <person name="Lovell J."/>
            <person name="Lin Y.-M."/>
            <person name="Vaughn R."/>
            <person name="Liu B."/>
            <person name="Li W."/>
            <person name="Simpson S."/>
            <person name="Scheffler B."/>
            <person name="Saski C."/>
            <person name="Grover C."/>
            <person name="Hu G."/>
            <person name="Conover J."/>
            <person name="Carlson J."/>
            <person name="Shu S."/>
            <person name="Boston L."/>
            <person name="Williams M."/>
            <person name="Peterson D."/>
            <person name="Mcgee K."/>
            <person name="Jones D."/>
            <person name="Wendel J."/>
            <person name="Stelly D."/>
            <person name="Grimwood J."/>
            <person name="Schmutz J."/>
        </authorList>
    </citation>
    <scope>NUCLEOTIDE SEQUENCE [LARGE SCALE GENOMIC DNA]</scope>
    <source>
        <strain evidence="1">1808015.09</strain>
    </source>
</reference>
<sequence length="89" mass="10503">MKSRSQKILPVSSLFHECFAHMSYAWTSSPPASKDHIHRFRPPNQQLFVRFQSPEHFLPNYSLLLVYADSHPWSDHTVNTRSRKPQECH</sequence>